<dbReference type="RefSeq" id="WP_100867476.1">
    <property type="nucleotide sequence ID" value="NZ_PHUF01000004.1"/>
</dbReference>
<dbReference type="AlphaFoldDB" id="A0A2N0H6U6"/>
<name>A0A2N0H6U6_9SPHN</name>
<dbReference type="Proteomes" id="UP000232587">
    <property type="component" value="Unassembled WGS sequence"/>
</dbReference>
<evidence type="ECO:0000313" key="3">
    <source>
        <dbReference type="Proteomes" id="UP000232587"/>
    </source>
</evidence>
<evidence type="ECO:0000256" key="1">
    <source>
        <dbReference type="SAM" id="SignalP"/>
    </source>
</evidence>
<dbReference type="EMBL" id="PHUF01000004">
    <property type="protein sequence ID" value="PKB14665.1"/>
    <property type="molecule type" value="Genomic_DNA"/>
</dbReference>
<feature type="chain" id="PRO_5014638059" description="DUF4136 domain-containing protein" evidence="1">
    <location>
        <begin position="22"/>
        <end position="197"/>
    </location>
</feature>
<comment type="caution">
    <text evidence="2">The sequence shown here is derived from an EMBL/GenBank/DDBJ whole genome shotgun (WGS) entry which is preliminary data.</text>
</comment>
<accession>A0A2N0H6U6</accession>
<dbReference type="PROSITE" id="PS51257">
    <property type="entry name" value="PROKAR_LIPOPROTEIN"/>
    <property type="match status" value="1"/>
</dbReference>
<reference evidence="2 3" key="1">
    <citation type="submission" date="2017-11" db="EMBL/GenBank/DDBJ databases">
        <title>Genomic Encyclopedia of Type Strains, Phase III (KMG-III): the genomes of soil and plant-associated and newly described type strains.</title>
        <authorList>
            <person name="Whitman W."/>
        </authorList>
    </citation>
    <scope>NUCLEOTIDE SEQUENCE [LARGE SCALE GENOMIC DNA]</scope>
    <source>
        <strain evidence="2 3">CGMCC 1.12274</strain>
    </source>
</reference>
<gene>
    <name evidence="2" type="ORF">B0I00_2263</name>
</gene>
<keyword evidence="3" id="KW-1185">Reference proteome</keyword>
<sequence>MNVVRFAAATLGLAMLSGCVAPVGPVQVTRFHAPELASAPRGTIAVEPAPGTDGRSLEWQTYSLAVQRQLTLLGYREVPSGQGSQVAQMRVSRAISDPSRRSGPVSVGVGGSTGSYGSGIGLGLGINLGGGSGQQVVTELGVMIRDRASARSLWEGRASFAVDAKSPLASTDLAAPKMAEALFGGFPGQSGETIEVK</sequence>
<evidence type="ECO:0000313" key="2">
    <source>
        <dbReference type="EMBL" id="PKB14665.1"/>
    </source>
</evidence>
<dbReference type="OrthoDB" id="7428103at2"/>
<organism evidence="2 3">
    <name type="scientific">Novosphingobium kunmingense</name>
    <dbReference type="NCBI Taxonomy" id="1211806"/>
    <lineage>
        <taxon>Bacteria</taxon>
        <taxon>Pseudomonadati</taxon>
        <taxon>Pseudomonadota</taxon>
        <taxon>Alphaproteobacteria</taxon>
        <taxon>Sphingomonadales</taxon>
        <taxon>Sphingomonadaceae</taxon>
        <taxon>Novosphingobium</taxon>
    </lineage>
</organism>
<evidence type="ECO:0008006" key="4">
    <source>
        <dbReference type="Google" id="ProtNLM"/>
    </source>
</evidence>
<feature type="signal peptide" evidence="1">
    <location>
        <begin position="1"/>
        <end position="21"/>
    </location>
</feature>
<keyword evidence="1" id="KW-0732">Signal</keyword>
<proteinExistence type="predicted"/>
<protein>
    <recommendedName>
        <fullName evidence="4">DUF4136 domain-containing protein</fullName>
    </recommendedName>
</protein>